<accession>A0A835EJ05</accession>
<keyword evidence="4" id="KW-1185">Reference proteome</keyword>
<feature type="compositionally biased region" description="Basic and acidic residues" evidence="1">
    <location>
        <begin position="519"/>
        <end position="528"/>
    </location>
</feature>
<organism evidence="3 4">
    <name type="scientific">Digitaria exilis</name>
    <dbReference type="NCBI Taxonomy" id="1010633"/>
    <lineage>
        <taxon>Eukaryota</taxon>
        <taxon>Viridiplantae</taxon>
        <taxon>Streptophyta</taxon>
        <taxon>Embryophyta</taxon>
        <taxon>Tracheophyta</taxon>
        <taxon>Spermatophyta</taxon>
        <taxon>Magnoliopsida</taxon>
        <taxon>Liliopsida</taxon>
        <taxon>Poales</taxon>
        <taxon>Poaceae</taxon>
        <taxon>PACMAD clade</taxon>
        <taxon>Panicoideae</taxon>
        <taxon>Panicodae</taxon>
        <taxon>Paniceae</taxon>
        <taxon>Anthephorinae</taxon>
        <taxon>Digitaria</taxon>
    </lineage>
</organism>
<sequence length="550" mass="62364">MESDSAAAQEWRRKERDAAGGVQKMEVEKEARDKGKPWRRGAEVEEEKMGRGEGYKWEDGGAIGRKWGMQEHQRHPGAVGHRPFWRPRGGGGSWRGGRGGGFQFHGRPWNPQHHKFDISDKPGVYGGAIIICNHVTKQQFFDQKHFALPGYAATFIKKIRAGMLLFLFEHEERKLYGVFEATSDGALNILPDSCTPLCKFRPAQVLFRRVWFCKPLTEAEFSNAIKGNCLHPQMSFLGISYQQVLDLVDLFTSRMIRLQTYQKPKSRVLQDYKISLARTGQEFGLYNRSSASFRRSSSMFCNDRISLPHSPFMYAKHNGKHPAHKHEPSRHRWHKPVMFKSPDIIEKSKPKDADYIPLELDDCNSDSDASQSTLMGTVSFHSTMESNISCGNQVPKPCNGQHNEDDMCRAPVLNQRFISGSETGQNSAFAQIMKESRSKLQAKVCKRKATVQLDELSDGLPPMRACSMAKKVSFSFGANGIYVTSDKASCKPTLSELQQNREAVMKERKEQIGFSPEDTQSKERDASARSRPMRPSFAERLRNHLSQSHK</sequence>
<dbReference type="PANTHER" id="PTHR46034">
    <property type="match status" value="1"/>
</dbReference>
<gene>
    <name evidence="3" type="ORF">HU200_035579</name>
</gene>
<name>A0A835EJ05_9POAL</name>
<evidence type="ECO:0000313" key="4">
    <source>
        <dbReference type="Proteomes" id="UP000636709"/>
    </source>
</evidence>
<dbReference type="Proteomes" id="UP000636709">
    <property type="component" value="Unassembled WGS sequence"/>
</dbReference>
<protein>
    <recommendedName>
        <fullName evidence="2">DCD domain-containing protein</fullName>
    </recommendedName>
</protein>
<dbReference type="Pfam" id="PF10539">
    <property type="entry name" value="Dev_Cell_Death"/>
    <property type="match status" value="1"/>
</dbReference>
<dbReference type="EMBL" id="JACEFO010001866">
    <property type="protein sequence ID" value="KAF8698066.1"/>
    <property type="molecule type" value="Genomic_DNA"/>
</dbReference>
<feature type="region of interest" description="Disordered" evidence="1">
    <location>
        <begin position="1"/>
        <end position="48"/>
    </location>
</feature>
<feature type="compositionally biased region" description="Basic and acidic residues" evidence="1">
    <location>
        <begin position="25"/>
        <end position="48"/>
    </location>
</feature>
<evidence type="ECO:0000256" key="1">
    <source>
        <dbReference type="SAM" id="MobiDB-lite"/>
    </source>
</evidence>
<feature type="region of interest" description="Disordered" evidence="1">
    <location>
        <begin position="503"/>
        <end position="550"/>
    </location>
</feature>
<dbReference type="InterPro" id="IPR013989">
    <property type="entry name" value="Dev_and_cell_death_domain"/>
</dbReference>
<dbReference type="InterPro" id="IPR044832">
    <property type="entry name" value="NRP-like"/>
</dbReference>
<dbReference type="PROSITE" id="PS51222">
    <property type="entry name" value="DCD"/>
    <property type="match status" value="1"/>
</dbReference>
<reference evidence="3" key="1">
    <citation type="submission" date="2020-07" db="EMBL/GenBank/DDBJ databases">
        <title>Genome sequence and genetic diversity analysis of an under-domesticated orphan crop, white fonio (Digitaria exilis).</title>
        <authorList>
            <person name="Bennetzen J.L."/>
            <person name="Chen S."/>
            <person name="Ma X."/>
            <person name="Wang X."/>
            <person name="Yssel A.E.J."/>
            <person name="Chaluvadi S.R."/>
            <person name="Johnson M."/>
            <person name="Gangashetty P."/>
            <person name="Hamidou F."/>
            <person name="Sanogo M.D."/>
            <person name="Zwaenepoel A."/>
            <person name="Wallace J."/>
            <person name="Van De Peer Y."/>
            <person name="Van Deynze A."/>
        </authorList>
    </citation>
    <scope>NUCLEOTIDE SEQUENCE</scope>
    <source>
        <tissue evidence="3">Leaves</tissue>
    </source>
</reference>
<dbReference type="SMART" id="SM00767">
    <property type="entry name" value="DCD"/>
    <property type="match status" value="1"/>
</dbReference>
<evidence type="ECO:0000313" key="3">
    <source>
        <dbReference type="EMBL" id="KAF8698066.1"/>
    </source>
</evidence>
<dbReference type="AlphaFoldDB" id="A0A835EJ05"/>
<comment type="caution">
    <text evidence="3">The sequence shown here is derived from an EMBL/GenBank/DDBJ whole genome shotgun (WGS) entry which is preliminary data.</text>
</comment>
<dbReference type="PANTHER" id="PTHR46034:SF18">
    <property type="entry name" value="DCD DOMAIN-CONTAINING PROTEIN"/>
    <property type="match status" value="1"/>
</dbReference>
<evidence type="ECO:0000259" key="2">
    <source>
        <dbReference type="PROSITE" id="PS51222"/>
    </source>
</evidence>
<dbReference type="OrthoDB" id="1928633at2759"/>
<feature type="domain" description="DCD" evidence="2">
    <location>
        <begin position="123"/>
        <end position="253"/>
    </location>
</feature>
<dbReference type="GO" id="GO:0034976">
    <property type="term" value="P:response to endoplasmic reticulum stress"/>
    <property type="evidence" value="ECO:0007669"/>
    <property type="project" value="InterPro"/>
</dbReference>
<proteinExistence type="predicted"/>